<evidence type="ECO:0000313" key="9">
    <source>
        <dbReference type="Proteomes" id="UP000886844"/>
    </source>
</evidence>
<feature type="domain" description="Tyr recombinase" evidence="6">
    <location>
        <begin position="224"/>
        <end position="411"/>
    </location>
</feature>
<dbReference type="InterPro" id="IPR010998">
    <property type="entry name" value="Integrase_recombinase_N"/>
</dbReference>
<comment type="caution">
    <text evidence="8">The sequence shown here is derived from an EMBL/GenBank/DDBJ whole genome shotgun (WGS) entry which is preliminary data.</text>
</comment>
<organism evidence="8 9">
    <name type="scientific">Candidatus Alistipes intestinigallinarum</name>
    <dbReference type="NCBI Taxonomy" id="2838440"/>
    <lineage>
        <taxon>Bacteria</taxon>
        <taxon>Pseudomonadati</taxon>
        <taxon>Bacteroidota</taxon>
        <taxon>Bacteroidia</taxon>
        <taxon>Bacteroidales</taxon>
        <taxon>Rikenellaceae</taxon>
        <taxon>Alistipes</taxon>
    </lineage>
</organism>
<dbReference type="Gene3D" id="1.10.150.130">
    <property type="match status" value="1"/>
</dbReference>
<keyword evidence="3 5" id="KW-0238">DNA-binding</keyword>
<dbReference type="InterPro" id="IPR013762">
    <property type="entry name" value="Integrase-like_cat_sf"/>
</dbReference>
<dbReference type="InterPro" id="IPR011010">
    <property type="entry name" value="DNA_brk_join_enz"/>
</dbReference>
<reference evidence="8" key="2">
    <citation type="submission" date="2021-04" db="EMBL/GenBank/DDBJ databases">
        <authorList>
            <person name="Gilroy R."/>
        </authorList>
    </citation>
    <scope>NUCLEOTIDE SEQUENCE</scope>
    <source>
        <strain evidence="8">5134</strain>
    </source>
</reference>
<dbReference type="PROSITE" id="PS51900">
    <property type="entry name" value="CB"/>
    <property type="match status" value="1"/>
</dbReference>
<dbReference type="Pfam" id="PF00589">
    <property type="entry name" value="Phage_integrase"/>
    <property type="match status" value="1"/>
</dbReference>
<protein>
    <submittedName>
        <fullName evidence="8">Site-specific integrase</fullName>
    </submittedName>
</protein>
<evidence type="ECO:0000259" key="7">
    <source>
        <dbReference type="PROSITE" id="PS51900"/>
    </source>
</evidence>
<dbReference type="GO" id="GO:0015074">
    <property type="term" value="P:DNA integration"/>
    <property type="evidence" value="ECO:0007669"/>
    <property type="project" value="UniProtKB-KW"/>
</dbReference>
<evidence type="ECO:0000256" key="1">
    <source>
        <dbReference type="ARBA" id="ARBA00008857"/>
    </source>
</evidence>
<name>A0A9D2CBX5_9BACT</name>
<dbReference type="GO" id="GO:0003677">
    <property type="term" value="F:DNA binding"/>
    <property type="evidence" value="ECO:0007669"/>
    <property type="project" value="UniProtKB-UniRule"/>
</dbReference>
<evidence type="ECO:0000256" key="2">
    <source>
        <dbReference type="ARBA" id="ARBA00022908"/>
    </source>
</evidence>
<dbReference type="PANTHER" id="PTHR30349">
    <property type="entry name" value="PHAGE INTEGRASE-RELATED"/>
    <property type="match status" value="1"/>
</dbReference>
<evidence type="ECO:0000256" key="3">
    <source>
        <dbReference type="ARBA" id="ARBA00023125"/>
    </source>
</evidence>
<proteinExistence type="inferred from homology"/>
<dbReference type="EMBL" id="DXDA01000007">
    <property type="protein sequence ID" value="HIY67940.1"/>
    <property type="molecule type" value="Genomic_DNA"/>
</dbReference>
<dbReference type="InterPro" id="IPR025269">
    <property type="entry name" value="SAM-like_dom"/>
</dbReference>
<dbReference type="PANTHER" id="PTHR30349:SF64">
    <property type="entry name" value="PROPHAGE INTEGRASE INTD-RELATED"/>
    <property type="match status" value="1"/>
</dbReference>
<dbReference type="PROSITE" id="PS51898">
    <property type="entry name" value="TYR_RECOMBINASE"/>
    <property type="match status" value="1"/>
</dbReference>
<dbReference type="AlphaFoldDB" id="A0A9D2CBX5"/>
<evidence type="ECO:0000256" key="4">
    <source>
        <dbReference type="ARBA" id="ARBA00023172"/>
    </source>
</evidence>
<sequence length="414" mass="48435">MKTSISTLKKNRTSIKAKLNIRKDTPSDYFTVILQIVRQRRRSVIFTPYRLRAEEFDVHRGVAVSRLRTRERRAYIEKVNTYLHQQIGVLRNLITAMEQEGKPFSARDVVVRFRHRDDNRYVSSYFRVRIEELRREGKHGSAQSLEYTLRAFLKFVGHESLLLEELDVSLLLSFRNYLLCAGLRPNTIMFYMSKLRAVYNRSVLDGYVLCRENPFERLSFRLSKTPKLALSDDVLRRVATAQLPERQAVARDLFMFSFYCRGMSFVDMAYLRQTDINEGVIHYRRRKTGQLFMVRVLPQAQAIIDRYRDQSSPYVLPILLTGAQDEATLYATYCRRRSSYIHLLCQVSRNLGLDERLSFNTARHTWASRARRKNISVSVISEGLGHTTERTTRIYLEEMESSRIDAANLVVATL</sequence>
<feature type="domain" description="Core-binding (CB)" evidence="7">
    <location>
        <begin position="116"/>
        <end position="203"/>
    </location>
</feature>
<dbReference type="SUPFAM" id="SSF56349">
    <property type="entry name" value="DNA breaking-rejoining enzymes"/>
    <property type="match status" value="1"/>
</dbReference>
<reference evidence="8" key="1">
    <citation type="journal article" date="2021" name="PeerJ">
        <title>Extensive microbial diversity within the chicken gut microbiome revealed by metagenomics and culture.</title>
        <authorList>
            <person name="Gilroy R."/>
            <person name="Ravi A."/>
            <person name="Getino M."/>
            <person name="Pursley I."/>
            <person name="Horton D.L."/>
            <person name="Alikhan N.F."/>
            <person name="Baker D."/>
            <person name="Gharbi K."/>
            <person name="Hall N."/>
            <person name="Watson M."/>
            <person name="Adriaenssens E.M."/>
            <person name="Foster-Nyarko E."/>
            <person name="Jarju S."/>
            <person name="Secka A."/>
            <person name="Antonio M."/>
            <person name="Oren A."/>
            <person name="Chaudhuri R.R."/>
            <person name="La Ragione R."/>
            <person name="Hildebrand F."/>
            <person name="Pallen M.J."/>
        </authorList>
    </citation>
    <scope>NUCLEOTIDE SEQUENCE</scope>
    <source>
        <strain evidence="8">5134</strain>
    </source>
</reference>
<dbReference type="GO" id="GO:0006310">
    <property type="term" value="P:DNA recombination"/>
    <property type="evidence" value="ECO:0007669"/>
    <property type="project" value="UniProtKB-KW"/>
</dbReference>
<evidence type="ECO:0000313" key="8">
    <source>
        <dbReference type="EMBL" id="HIY67940.1"/>
    </source>
</evidence>
<dbReference type="InterPro" id="IPR044068">
    <property type="entry name" value="CB"/>
</dbReference>
<accession>A0A9D2CBX5</accession>
<dbReference type="InterPro" id="IPR050090">
    <property type="entry name" value="Tyrosine_recombinase_XerCD"/>
</dbReference>
<gene>
    <name evidence="8" type="ORF">H9828_00825</name>
</gene>
<dbReference type="Proteomes" id="UP000886844">
    <property type="component" value="Unassembled WGS sequence"/>
</dbReference>
<keyword evidence="2" id="KW-0229">DNA integration</keyword>
<evidence type="ECO:0000256" key="5">
    <source>
        <dbReference type="PROSITE-ProRule" id="PRU01248"/>
    </source>
</evidence>
<dbReference type="Gene3D" id="1.10.443.10">
    <property type="entry name" value="Intergrase catalytic core"/>
    <property type="match status" value="1"/>
</dbReference>
<dbReference type="Pfam" id="PF13102">
    <property type="entry name" value="Phage_int_SAM_5"/>
    <property type="match status" value="1"/>
</dbReference>
<evidence type="ECO:0000259" key="6">
    <source>
        <dbReference type="PROSITE" id="PS51898"/>
    </source>
</evidence>
<dbReference type="InterPro" id="IPR002104">
    <property type="entry name" value="Integrase_catalytic"/>
</dbReference>
<keyword evidence="4" id="KW-0233">DNA recombination</keyword>
<comment type="similarity">
    <text evidence="1">Belongs to the 'phage' integrase family.</text>
</comment>